<sequence>MRKFFDKILRYTNRKTSSLAFWWLPVKEGKWNCPLTRDEISDYYVDFSEKINYKYLFDSNGVPLLDYKGTVGVRYNPCAIAQYGLGLCSMYIKTKERKYIDKIRKQAEWISNNTKIGKNEVGRLEYDFAGEAYNQVLDKGYISAISQGQAISFLVRAMIILGDYKYLDTANKLFASFKYSIYDGGVVNYDEKSRIYLEEYPTKKISCVLDGFIYAMFGVYDYYLITADTDAENIFFDCCNTVEDRLKEFDLGFWSRADVYVEKPKMPASKFYHNVHVQQLKALYKITSREVYIEYARKWEQYQKNKIYSTLASLYKCWFKVFYY</sequence>
<proteinExistence type="predicted"/>
<dbReference type="SUPFAM" id="SSF48208">
    <property type="entry name" value="Six-hairpin glycosidases"/>
    <property type="match status" value="1"/>
</dbReference>
<dbReference type="Proteomes" id="UP000095395">
    <property type="component" value="Unassembled WGS sequence"/>
</dbReference>
<evidence type="ECO:0000259" key="1">
    <source>
        <dbReference type="Pfam" id="PF06662"/>
    </source>
</evidence>
<dbReference type="GO" id="GO:0047464">
    <property type="term" value="F:heparosan-N-sulfate-glucuronate 5-epimerase activity"/>
    <property type="evidence" value="ECO:0007669"/>
    <property type="project" value="InterPro"/>
</dbReference>
<dbReference type="InterPro" id="IPR010598">
    <property type="entry name" value="C5-epim_C"/>
</dbReference>
<feature type="domain" description="D-glucuronyl C5-epimerase C-terminal" evidence="1">
    <location>
        <begin position="119"/>
        <end position="300"/>
    </location>
</feature>
<dbReference type="PANTHER" id="PTHR13174">
    <property type="entry name" value="D-GLUCURONYL C5-EPIMERASE"/>
    <property type="match status" value="1"/>
</dbReference>
<dbReference type="AlphaFoldDB" id="A0A173XKA6"/>
<dbReference type="InterPro" id="IPR008928">
    <property type="entry name" value="6-hairpin_glycosidase_sf"/>
</dbReference>
<evidence type="ECO:0000313" key="2">
    <source>
        <dbReference type="EMBL" id="CUN52281.1"/>
    </source>
</evidence>
<dbReference type="GO" id="GO:0015012">
    <property type="term" value="P:heparan sulfate proteoglycan biosynthetic process"/>
    <property type="evidence" value="ECO:0007669"/>
    <property type="project" value="InterPro"/>
</dbReference>
<accession>A0A173XKA6</accession>
<protein>
    <submittedName>
        <fullName evidence="2">D-glucuronyl C5-epimerase C-terminus</fullName>
    </submittedName>
</protein>
<dbReference type="Gene3D" id="1.50.10.20">
    <property type="match status" value="1"/>
</dbReference>
<dbReference type="GO" id="GO:0005975">
    <property type="term" value="P:carbohydrate metabolic process"/>
    <property type="evidence" value="ECO:0007669"/>
    <property type="project" value="InterPro"/>
</dbReference>
<dbReference type="Pfam" id="PF06662">
    <property type="entry name" value="C5-epim_C"/>
    <property type="match status" value="1"/>
</dbReference>
<organism evidence="2 3">
    <name type="scientific">Roseburia inulinivorans</name>
    <dbReference type="NCBI Taxonomy" id="360807"/>
    <lineage>
        <taxon>Bacteria</taxon>
        <taxon>Bacillati</taxon>
        <taxon>Bacillota</taxon>
        <taxon>Clostridia</taxon>
        <taxon>Lachnospirales</taxon>
        <taxon>Lachnospiraceae</taxon>
        <taxon>Roseburia</taxon>
    </lineage>
</organism>
<reference evidence="2 3" key="1">
    <citation type="submission" date="2015-09" db="EMBL/GenBank/DDBJ databases">
        <authorList>
            <consortium name="Pathogen Informatics"/>
        </authorList>
    </citation>
    <scope>NUCLEOTIDE SEQUENCE [LARGE SCALE GENOMIC DNA]</scope>
    <source>
        <strain evidence="2 3">2789STDY5608835</strain>
    </source>
</reference>
<gene>
    <name evidence="2" type="ORF">ERS852392_00627</name>
</gene>
<dbReference type="PANTHER" id="PTHR13174:SF3">
    <property type="entry name" value="D-GLUCURONYL C5-EPIMERASE"/>
    <property type="match status" value="1"/>
</dbReference>
<dbReference type="EMBL" id="CYYR01000003">
    <property type="protein sequence ID" value="CUN52281.1"/>
    <property type="molecule type" value="Genomic_DNA"/>
</dbReference>
<dbReference type="RefSeq" id="WP_055301317.1">
    <property type="nucleotide sequence ID" value="NZ_CYYR01000003.1"/>
</dbReference>
<dbReference type="InterPro" id="IPR039721">
    <property type="entry name" value="C5-epimerase"/>
</dbReference>
<name>A0A173XKA6_9FIRM</name>
<evidence type="ECO:0000313" key="3">
    <source>
        <dbReference type="Proteomes" id="UP000095395"/>
    </source>
</evidence>